<evidence type="ECO:0000259" key="3">
    <source>
        <dbReference type="Pfam" id="PF12969"/>
    </source>
</evidence>
<dbReference type="KEGG" id="nib:GU926_12860"/>
<feature type="signal peptide" evidence="1">
    <location>
        <begin position="1"/>
        <end position="26"/>
    </location>
</feature>
<dbReference type="AlphaFoldDB" id="A0A6P1P098"/>
<feature type="chain" id="PRO_5026899483" evidence="1">
    <location>
        <begin position="27"/>
        <end position="657"/>
    </location>
</feature>
<accession>A0A6P1P098</accession>
<evidence type="ECO:0000256" key="1">
    <source>
        <dbReference type="SAM" id="SignalP"/>
    </source>
</evidence>
<dbReference type="EMBL" id="CP047897">
    <property type="protein sequence ID" value="QHL88274.1"/>
    <property type="molecule type" value="Genomic_DNA"/>
</dbReference>
<dbReference type="Pfam" id="PF12969">
    <property type="entry name" value="DUF3857"/>
    <property type="match status" value="1"/>
</dbReference>
<name>A0A6P1P098_9BACT</name>
<keyword evidence="1" id="KW-0732">Signal</keyword>
<evidence type="ECO:0000313" key="5">
    <source>
        <dbReference type="Proteomes" id="UP000464214"/>
    </source>
</evidence>
<dbReference type="Gene3D" id="2.60.40.3140">
    <property type="match status" value="1"/>
</dbReference>
<gene>
    <name evidence="4" type="ORF">GU926_12860</name>
</gene>
<sequence length="657" mass="73726">MHSSILSWAKLTLLLAVFLVSLSAAAQPVPVKFGEVTPEEVKMKVYEKDTAAAAVVLVDFGDSYFTFVGGEFKLVFQRTLRLKILKKAGYDRANIEIPYLYGNSSAKEFVTRVKATTYNWENGTVVATPLDSKSILDEKKHDHLYVKKLALPAVKEGSLLDITYTVNSDFFMKFNDWTFQESIPTAHSEYRAAIPEYFEYKQYVQGHEPMQVRESKKGNMKHGTATTNEYRWVMKDVPALVSEAYITTVADHVSRIEFELEWIKIPGSRHQQVSGSWGSFTKSLINEENFGGQLGKAGFLKAEVASFASIKDTMERVNTIYNFVKDRIEWNKSTGILASNSLRKTYDSKTGSAADINLLLIALLKEAGVEAWPVVLSTRDNGHIPQHSPLISRFNYVVGSVVVGGKTLLMDATDPMRPLGLLPQNCLNGKGWQVTTGGGEWIPLQTGDKTMEAFSADLHVLPNGTLRGTVRESSSGYAGFNQRRTVKDMGEPKYLEAFTNSQSNFTRKKPVVQNLQELRQPFNLEYEVLNEGGAQAKDIIYLHPMALKTPADNPFKLQERKYPVDFAFAKEEVFMCSFTIPEGYVVEELPKSAVISLPENKGKFTYMLQAQGNKVQVISKVVISNPVFYAQEYAFLKQFYAQILAKQAEQIVLRKKS</sequence>
<keyword evidence="5" id="KW-1185">Reference proteome</keyword>
<dbReference type="InterPro" id="IPR024618">
    <property type="entry name" value="DUF3857"/>
</dbReference>
<proteinExistence type="predicted"/>
<organism evidence="4 5">
    <name type="scientific">Nibribacter ruber</name>
    <dbReference type="NCBI Taxonomy" id="2698458"/>
    <lineage>
        <taxon>Bacteria</taxon>
        <taxon>Pseudomonadati</taxon>
        <taxon>Bacteroidota</taxon>
        <taxon>Cytophagia</taxon>
        <taxon>Cytophagales</taxon>
        <taxon>Hymenobacteraceae</taxon>
        <taxon>Nibribacter</taxon>
    </lineage>
</organism>
<dbReference type="Proteomes" id="UP000464214">
    <property type="component" value="Chromosome"/>
</dbReference>
<dbReference type="Pfam" id="PF01841">
    <property type="entry name" value="Transglut_core"/>
    <property type="match status" value="1"/>
</dbReference>
<feature type="domain" description="Transglutaminase-like" evidence="2">
    <location>
        <begin position="309"/>
        <end position="381"/>
    </location>
</feature>
<dbReference type="Gene3D" id="2.60.120.1130">
    <property type="match status" value="1"/>
</dbReference>
<protein>
    <submittedName>
        <fullName evidence="4">DUF3857 domain-containing protein</fullName>
    </submittedName>
</protein>
<dbReference type="RefSeq" id="WP_160692501.1">
    <property type="nucleotide sequence ID" value="NZ_CP047897.1"/>
</dbReference>
<evidence type="ECO:0000259" key="2">
    <source>
        <dbReference type="Pfam" id="PF01841"/>
    </source>
</evidence>
<reference evidence="4 5" key="1">
    <citation type="submission" date="2020-01" db="EMBL/GenBank/DDBJ databases">
        <authorList>
            <person name="Kim M."/>
        </authorList>
    </citation>
    <scope>NUCLEOTIDE SEQUENCE [LARGE SCALE GENOMIC DNA]</scope>
    <source>
        <strain evidence="4 5">BT10</strain>
    </source>
</reference>
<feature type="domain" description="DUF3857" evidence="3">
    <location>
        <begin position="76"/>
        <end position="239"/>
    </location>
</feature>
<dbReference type="InterPro" id="IPR002931">
    <property type="entry name" value="Transglutaminase-like"/>
</dbReference>
<evidence type="ECO:0000313" key="4">
    <source>
        <dbReference type="EMBL" id="QHL88274.1"/>
    </source>
</evidence>
<dbReference type="Gene3D" id="3.10.620.30">
    <property type="match status" value="1"/>
</dbReference>